<keyword evidence="5" id="KW-0862">Zinc</keyword>
<evidence type="ECO:0000256" key="11">
    <source>
        <dbReference type="SAM" id="MobiDB-lite"/>
    </source>
</evidence>
<keyword evidence="6" id="KW-0805">Transcription regulation</keyword>
<comment type="subcellular location">
    <subcellularLocation>
        <location evidence="1">Nucleus</location>
    </subcellularLocation>
</comment>
<feature type="compositionally biased region" description="Polar residues" evidence="11">
    <location>
        <begin position="546"/>
        <end position="556"/>
    </location>
</feature>
<evidence type="ECO:0000259" key="12">
    <source>
        <dbReference type="PROSITE" id="PS50808"/>
    </source>
</evidence>
<keyword evidence="7" id="KW-0238">DNA-binding</keyword>
<dbReference type="EMBL" id="CACVBM020001100">
    <property type="protein sequence ID" value="CAA7030958.1"/>
    <property type="molecule type" value="Genomic_DNA"/>
</dbReference>
<dbReference type="EMBL" id="CACVBM020001129">
    <property type="protein sequence ID" value="CAA7033044.1"/>
    <property type="molecule type" value="Genomic_DNA"/>
</dbReference>
<dbReference type="EMBL" id="CACVBM020001607">
    <property type="protein sequence ID" value="CAA7055214.1"/>
    <property type="molecule type" value="Genomic_DNA"/>
</dbReference>
<evidence type="ECO:0000313" key="22">
    <source>
        <dbReference type="Proteomes" id="UP000467841"/>
    </source>
</evidence>
<dbReference type="EMBL" id="CACVBM020001162">
    <property type="protein sequence ID" value="CAA7035891.1"/>
    <property type="molecule type" value="Genomic_DNA"/>
</dbReference>
<dbReference type="GO" id="GO:0046983">
    <property type="term" value="F:protein dimerization activity"/>
    <property type="evidence" value="ECO:0007669"/>
    <property type="project" value="InterPro"/>
</dbReference>
<evidence type="ECO:0000256" key="6">
    <source>
        <dbReference type="ARBA" id="ARBA00023015"/>
    </source>
</evidence>
<dbReference type="InterPro" id="IPR025525">
    <property type="entry name" value="hAT-like_transposase_RNase-H"/>
</dbReference>
<dbReference type="EMBL" id="CACVBM020001429">
    <property type="protein sequence ID" value="CAA7049830.1"/>
    <property type="molecule type" value="Genomic_DNA"/>
</dbReference>
<sequence>MDSSSFPDGETQDTAETFTTQSTPNQGKRKETNGDTSGQPNEKKTAGKRSKVWKHFDPLEEDKDKCICRHCKRVYGCASSKGTSNLGKHMLTCKKLLAFEASKSADTRAVTKDGRLVEAKVSEDIFKVATDELLVLGELPLAFIESMAWRHFCSRVNLYTPHSRRTATRNIVKMYEERRAGLKVWIAANKQRVSLTTDIWVAQATGASYMVITAHFIDANWEMRKLIIGFKYITDHKGTTITRVLMECLAEWGIQKIFTITVDNATANTSALKRFQTQFSLVSDEALVLDGEFMHMRCCAHIINLIVKEGLLELVDNVCAIRNAVTYVRASTNRIDTFDSRADNAKVTRGSLPLDIKTRWNSTYLMLLQAIKFRKAFDKMEAEDRLYNDYFLEQENGQKRIGPPTEVDWNAVERLVRFLIIFYNSTLIVSASNSVSSYKCYTEIVTIEKNLMNLSNSLDRELSEKADDMRGKFDKYWDGVKNINRLLIVASVLDPSKKMQFAKICFERLYGKDTAQAKWMYTSVTEVMKSLFAEYSTRSKKEAIVTPSQTDQASTSGGHGSCSENMDFVNDEQGYERMDQVYKDMISGLGVEDERSELDIYLSDKVENPNTLLGTEYDVLSWWKVNAGKFPILSEMARDVLAMQVSSVASESAFSTSGRIIDPYRSCLTHYMVEVLMCTEQWMKAEIKLGEKTFVSNTEMLADVTLQDELQKMYPRPN</sequence>
<dbReference type="GO" id="GO:0008270">
    <property type="term" value="F:zinc ion binding"/>
    <property type="evidence" value="ECO:0007669"/>
    <property type="project" value="UniProtKB-KW"/>
</dbReference>
<dbReference type="Pfam" id="PF14372">
    <property type="entry name" value="hAT-like_RNase-H"/>
    <property type="match status" value="1"/>
</dbReference>
<evidence type="ECO:0000256" key="10">
    <source>
        <dbReference type="PROSITE-ProRule" id="PRU00027"/>
    </source>
</evidence>
<dbReference type="GO" id="GO:0005634">
    <property type="term" value="C:nucleus"/>
    <property type="evidence" value="ECO:0007669"/>
    <property type="project" value="UniProtKB-SubCell"/>
</dbReference>
<gene>
    <name evidence="13" type="ORF">MERR_LOCUS18193</name>
    <name evidence="14" type="ORF">MERR_LOCUS20279</name>
    <name evidence="15" type="ORF">MERR_LOCUS23126</name>
    <name evidence="16" type="ORF">MERR_LOCUS24403</name>
    <name evidence="17" type="ORF">MERR_LOCUS24405</name>
    <name evidence="18" type="ORF">MERR_LOCUS33446</name>
    <name evidence="19" type="ORF">MERR_LOCUS36081</name>
    <name evidence="20" type="ORF">MERR_LOCUS37065</name>
    <name evidence="21" type="ORF">MERR_LOCUS42450</name>
</gene>
<dbReference type="InterPro" id="IPR008906">
    <property type="entry name" value="HATC_C_dom"/>
</dbReference>
<evidence type="ECO:0000256" key="1">
    <source>
        <dbReference type="ARBA" id="ARBA00004123"/>
    </source>
</evidence>
<accession>A0A6D2L6M3</accession>
<organism evidence="21 22">
    <name type="scientific">Microthlaspi erraticum</name>
    <dbReference type="NCBI Taxonomy" id="1685480"/>
    <lineage>
        <taxon>Eukaryota</taxon>
        <taxon>Viridiplantae</taxon>
        <taxon>Streptophyta</taxon>
        <taxon>Embryophyta</taxon>
        <taxon>Tracheophyta</taxon>
        <taxon>Spermatophyta</taxon>
        <taxon>Magnoliopsida</taxon>
        <taxon>eudicotyledons</taxon>
        <taxon>Gunneridae</taxon>
        <taxon>Pentapetalae</taxon>
        <taxon>rosids</taxon>
        <taxon>malvids</taxon>
        <taxon>Brassicales</taxon>
        <taxon>Brassicaceae</taxon>
        <taxon>Coluteocarpeae</taxon>
        <taxon>Microthlaspi</taxon>
    </lineage>
</organism>
<dbReference type="Pfam" id="PF05699">
    <property type="entry name" value="Dimer_Tnp_hAT"/>
    <property type="match status" value="1"/>
</dbReference>
<dbReference type="EMBL" id="CACVBM020001340">
    <property type="protein sequence ID" value="CAA7046211.1"/>
    <property type="molecule type" value="Genomic_DNA"/>
</dbReference>
<evidence type="ECO:0000256" key="7">
    <source>
        <dbReference type="ARBA" id="ARBA00023125"/>
    </source>
</evidence>
<evidence type="ECO:0000256" key="9">
    <source>
        <dbReference type="ARBA" id="ARBA00023242"/>
    </source>
</evidence>
<evidence type="ECO:0000313" key="18">
    <source>
        <dbReference type="EMBL" id="CAA7046211.1"/>
    </source>
</evidence>
<feature type="compositionally biased region" description="Polar residues" evidence="11">
    <location>
        <begin position="1"/>
        <end position="26"/>
    </location>
</feature>
<dbReference type="PANTHER" id="PTHR46481">
    <property type="entry name" value="ZINC FINGER BED DOMAIN-CONTAINING PROTEIN 4"/>
    <property type="match status" value="1"/>
</dbReference>
<keyword evidence="8" id="KW-0804">Transcription</keyword>
<evidence type="ECO:0000313" key="19">
    <source>
        <dbReference type="EMBL" id="CAA7048846.1"/>
    </source>
</evidence>
<evidence type="ECO:0000313" key="15">
    <source>
        <dbReference type="EMBL" id="CAA7035891.1"/>
    </source>
</evidence>
<evidence type="ECO:0000313" key="13">
    <source>
        <dbReference type="EMBL" id="CAA7030958.1"/>
    </source>
</evidence>
<name>A0A6D2L6M3_9BRAS</name>
<evidence type="ECO:0000256" key="2">
    <source>
        <dbReference type="ARBA" id="ARBA00011738"/>
    </source>
</evidence>
<dbReference type="SUPFAM" id="SSF57667">
    <property type="entry name" value="beta-beta-alpha zinc fingers"/>
    <property type="match status" value="1"/>
</dbReference>
<reference evidence="21 22" key="1">
    <citation type="submission" date="2020-01" db="EMBL/GenBank/DDBJ databases">
        <authorList>
            <person name="Mishra B."/>
        </authorList>
    </citation>
    <scope>NUCLEOTIDE SEQUENCE [LARGE SCALE GENOMIC DNA]</scope>
</reference>
<evidence type="ECO:0000256" key="8">
    <source>
        <dbReference type="ARBA" id="ARBA00023163"/>
    </source>
</evidence>
<evidence type="ECO:0000256" key="4">
    <source>
        <dbReference type="ARBA" id="ARBA00022771"/>
    </source>
</evidence>
<keyword evidence="4 10" id="KW-0863">Zinc-finger</keyword>
<dbReference type="OrthoDB" id="1087855at2759"/>
<dbReference type="InterPro" id="IPR003656">
    <property type="entry name" value="Znf_BED"/>
</dbReference>
<keyword evidence="3" id="KW-0479">Metal-binding</keyword>
<dbReference type="EMBL" id="CACVBM020001396">
    <property type="protein sequence ID" value="CAA7048846.1"/>
    <property type="molecule type" value="Genomic_DNA"/>
</dbReference>
<evidence type="ECO:0000256" key="5">
    <source>
        <dbReference type="ARBA" id="ARBA00022833"/>
    </source>
</evidence>
<evidence type="ECO:0000313" key="14">
    <source>
        <dbReference type="EMBL" id="CAA7033044.1"/>
    </source>
</evidence>
<dbReference type="EMBL" id="CACVBM020001172">
    <property type="protein sequence ID" value="CAA7037168.1"/>
    <property type="molecule type" value="Genomic_DNA"/>
</dbReference>
<comment type="subunit">
    <text evidence="2">Homodimer.</text>
</comment>
<dbReference type="InterPro" id="IPR036236">
    <property type="entry name" value="Znf_C2H2_sf"/>
</dbReference>
<dbReference type="PROSITE" id="PS50808">
    <property type="entry name" value="ZF_BED"/>
    <property type="match status" value="1"/>
</dbReference>
<feature type="region of interest" description="Disordered" evidence="11">
    <location>
        <begin position="543"/>
        <end position="563"/>
    </location>
</feature>
<evidence type="ECO:0000313" key="21">
    <source>
        <dbReference type="EMBL" id="CAA7055214.1"/>
    </source>
</evidence>
<dbReference type="EMBL" id="CACVBM020001172">
    <property type="protein sequence ID" value="CAA7037170.1"/>
    <property type="molecule type" value="Genomic_DNA"/>
</dbReference>
<evidence type="ECO:0000313" key="17">
    <source>
        <dbReference type="EMBL" id="CAA7037170.1"/>
    </source>
</evidence>
<evidence type="ECO:0000256" key="3">
    <source>
        <dbReference type="ARBA" id="ARBA00022723"/>
    </source>
</evidence>
<dbReference type="AlphaFoldDB" id="A0A6D2L6M3"/>
<dbReference type="Pfam" id="PF02892">
    <property type="entry name" value="zf-BED"/>
    <property type="match status" value="1"/>
</dbReference>
<dbReference type="SMART" id="SM00614">
    <property type="entry name" value="ZnF_BED"/>
    <property type="match status" value="1"/>
</dbReference>
<dbReference type="InterPro" id="IPR052035">
    <property type="entry name" value="ZnF_BED_domain_contain"/>
</dbReference>
<feature type="region of interest" description="Disordered" evidence="11">
    <location>
        <begin position="1"/>
        <end position="50"/>
    </location>
</feature>
<evidence type="ECO:0000313" key="16">
    <source>
        <dbReference type="EMBL" id="CAA7037168.1"/>
    </source>
</evidence>
<dbReference type="PANTHER" id="PTHR46481:SF2">
    <property type="entry name" value="BED-TYPE DOMAIN-CONTAINING PROTEIN"/>
    <property type="match status" value="1"/>
</dbReference>
<dbReference type="SUPFAM" id="SSF53098">
    <property type="entry name" value="Ribonuclease H-like"/>
    <property type="match status" value="1"/>
</dbReference>
<protein>
    <recommendedName>
        <fullName evidence="12">BED-type domain-containing protein</fullName>
    </recommendedName>
</protein>
<dbReference type="InterPro" id="IPR012337">
    <property type="entry name" value="RNaseH-like_sf"/>
</dbReference>
<feature type="domain" description="BED-type" evidence="12">
    <location>
        <begin position="47"/>
        <end position="104"/>
    </location>
</feature>
<keyword evidence="22" id="KW-1185">Reference proteome</keyword>
<dbReference type="GO" id="GO:0003677">
    <property type="term" value="F:DNA binding"/>
    <property type="evidence" value="ECO:0007669"/>
    <property type="project" value="UniProtKB-KW"/>
</dbReference>
<keyword evidence="9" id="KW-0539">Nucleus</keyword>
<dbReference type="Proteomes" id="UP000467841">
    <property type="component" value="Unassembled WGS sequence"/>
</dbReference>
<proteinExistence type="predicted"/>
<evidence type="ECO:0000313" key="20">
    <source>
        <dbReference type="EMBL" id="CAA7049830.1"/>
    </source>
</evidence>